<dbReference type="AlphaFoldDB" id="A0A1M7H9Q3"/>
<evidence type="ECO:0000313" key="3">
    <source>
        <dbReference type="Proteomes" id="UP000184339"/>
    </source>
</evidence>
<dbReference type="SUPFAM" id="SSF52317">
    <property type="entry name" value="Class I glutamine amidotransferase-like"/>
    <property type="match status" value="1"/>
</dbReference>
<dbReference type="RefSeq" id="WP_084559929.1">
    <property type="nucleotide sequence ID" value="NZ_FRCX01000001.1"/>
</dbReference>
<dbReference type="InterPro" id="IPR029062">
    <property type="entry name" value="Class_I_gatase-like"/>
</dbReference>
<dbReference type="PANTHER" id="PTHR43130">
    <property type="entry name" value="ARAC-FAMILY TRANSCRIPTIONAL REGULATOR"/>
    <property type="match status" value="1"/>
</dbReference>
<organism evidence="2 3">
    <name type="scientific">Duganella sacchari</name>
    <dbReference type="NCBI Taxonomy" id="551987"/>
    <lineage>
        <taxon>Bacteria</taxon>
        <taxon>Pseudomonadati</taxon>
        <taxon>Pseudomonadota</taxon>
        <taxon>Betaproteobacteria</taxon>
        <taxon>Burkholderiales</taxon>
        <taxon>Oxalobacteraceae</taxon>
        <taxon>Telluria group</taxon>
        <taxon>Duganella</taxon>
    </lineage>
</organism>
<dbReference type="OrthoDB" id="9803764at2"/>
<accession>A0A1M7H9Q3</accession>
<feature type="domain" description="TRASH" evidence="1">
    <location>
        <begin position="254"/>
        <end position="291"/>
    </location>
</feature>
<dbReference type="PANTHER" id="PTHR43130:SF3">
    <property type="entry name" value="HTH-TYPE TRANSCRIPTIONAL REGULATOR RV1931C"/>
    <property type="match status" value="1"/>
</dbReference>
<proteinExistence type="predicted"/>
<gene>
    <name evidence="2" type="ORF">SAMN05192549_101100</name>
</gene>
<dbReference type="EMBL" id="FRCX01000001">
    <property type="protein sequence ID" value="SHM25118.1"/>
    <property type="molecule type" value="Genomic_DNA"/>
</dbReference>
<dbReference type="Gene3D" id="1.10.620.20">
    <property type="entry name" value="Ribonucleotide Reductase, subunit A"/>
    <property type="match status" value="1"/>
</dbReference>
<dbReference type="Pfam" id="PF01965">
    <property type="entry name" value="DJ-1_PfpI"/>
    <property type="match status" value="1"/>
</dbReference>
<reference evidence="3" key="1">
    <citation type="submission" date="2016-11" db="EMBL/GenBank/DDBJ databases">
        <authorList>
            <person name="Varghese N."/>
            <person name="Submissions S."/>
        </authorList>
    </citation>
    <scope>NUCLEOTIDE SEQUENCE [LARGE SCALE GENOMIC DNA]</scope>
    <source>
        <strain evidence="3">Sac-22</strain>
    </source>
</reference>
<dbReference type="InterPro" id="IPR002818">
    <property type="entry name" value="DJ-1/PfpI"/>
</dbReference>
<keyword evidence="3" id="KW-1185">Reference proteome</keyword>
<protein>
    <submittedName>
        <fullName evidence="2">YHS domain-containing protein</fullName>
    </submittedName>
</protein>
<name>A0A1M7H9Q3_9BURK</name>
<sequence>MNRRDLFRLPAAMGLAAAIPNIGNARPQQALSNPLQPPAEGSIPVAVLLSDGAVVIDFAGPWEVFQNVSVPGRATEPVFQLYTVAETTAPVKAGGSMTIVPEYTFATAPAPKIIVIPAQGEPTEAMLAWIREAARTADLTMSVCTGAFVLAKTSLLSGKAATTHHSAYAQFVMAFPDIALKRGARFVESGRFASSGGLSSGIDLTLRVVERYFGRAVALNTANTLEYQGQGWLDPASNMVYAKRRKSTAQHPLCPVCEMDVDKATAPSSVYQGRTYYFCMASHQKIFDASPARFLG</sequence>
<dbReference type="InterPro" id="IPR007029">
    <property type="entry name" value="YHS_dom"/>
</dbReference>
<dbReference type="InterPro" id="IPR052158">
    <property type="entry name" value="INH-QAR"/>
</dbReference>
<dbReference type="SMART" id="SM00746">
    <property type="entry name" value="TRASH"/>
    <property type="match status" value="1"/>
</dbReference>
<dbReference type="InterPro" id="IPR012348">
    <property type="entry name" value="RNR-like"/>
</dbReference>
<dbReference type="Pfam" id="PF04945">
    <property type="entry name" value="YHS"/>
    <property type="match status" value="1"/>
</dbReference>
<dbReference type="CDD" id="cd03139">
    <property type="entry name" value="GATase1_PfpI_2"/>
    <property type="match status" value="1"/>
</dbReference>
<dbReference type="Proteomes" id="UP000184339">
    <property type="component" value="Unassembled WGS sequence"/>
</dbReference>
<evidence type="ECO:0000313" key="2">
    <source>
        <dbReference type="EMBL" id="SHM25118.1"/>
    </source>
</evidence>
<dbReference type="InterPro" id="IPR011017">
    <property type="entry name" value="TRASH_dom"/>
</dbReference>
<dbReference type="STRING" id="551987.SAMN05192549_101100"/>
<dbReference type="GO" id="GO:0016491">
    <property type="term" value="F:oxidoreductase activity"/>
    <property type="evidence" value="ECO:0007669"/>
    <property type="project" value="InterPro"/>
</dbReference>
<dbReference type="Gene3D" id="3.40.50.880">
    <property type="match status" value="1"/>
</dbReference>
<evidence type="ECO:0000259" key="1">
    <source>
        <dbReference type="SMART" id="SM00746"/>
    </source>
</evidence>